<keyword evidence="2" id="KW-1185">Reference proteome</keyword>
<dbReference type="AlphaFoldDB" id="A0A7W3SQ06"/>
<name>A0A7W3SQ06_9BACL</name>
<evidence type="ECO:0000313" key="1">
    <source>
        <dbReference type="EMBL" id="MBA9084120.1"/>
    </source>
</evidence>
<comment type="caution">
    <text evidence="1">The sequence shown here is derived from an EMBL/GenBank/DDBJ whole genome shotgun (WGS) entry which is preliminary data.</text>
</comment>
<proteinExistence type="predicted"/>
<gene>
    <name evidence="1" type="ORF">FHR92_000574</name>
</gene>
<evidence type="ECO:0000313" key="2">
    <source>
        <dbReference type="Proteomes" id="UP000567067"/>
    </source>
</evidence>
<sequence>MRSCYFGCEFYFICGNISTSRIDGEFKSLRPAHELRRYPALQTGNADRAGR</sequence>
<reference evidence="1 2" key="1">
    <citation type="submission" date="2020-08" db="EMBL/GenBank/DDBJ databases">
        <title>Genomic Encyclopedia of Type Strains, Phase III (KMG-III): the genomes of soil and plant-associated and newly described type strains.</title>
        <authorList>
            <person name="Whitman W."/>
        </authorList>
    </citation>
    <scope>NUCLEOTIDE SEQUENCE [LARGE SCALE GENOMIC DNA]</scope>
    <source>
        <strain evidence="1 2">CECT 8693</strain>
    </source>
</reference>
<organism evidence="1 2">
    <name type="scientific">Fontibacillus solani</name>
    <dbReference type="NCBI Taxonomy" id="1572857"/>
    <lineage>
        <taxon>Bacteria</taxon>
        <taxon>Bacillati</taxon>
        <taxon>Bacillota</taxon>
        <taxon>Bacilli</taxon>
        <taxon>Bacillales</taxon>
        <taxon>Paenibacillaceae</taxon>
        <taxon>Fontibacillus</taxon>
    </lineage>
</organism>
<dbReference type="EMBL" id="JACJIP010000002">
    <property type="protein sequence ID" value="MBA9084120.1"/>
    <property type="molecule type" value="Genomic_DNA"/>
</dbReference>
<dbReference type="RefSeq" id="WP_182534203.1">
    <property type="nucleotide sequence ID" value="NZ_JACJIP010000002.1"/>
</dbReference>
<accession>A0A7W3SQ06</accession>
<protein>
    <submittedName>
        <fullName evidence="1">Uncharacterized protein</fullName>
    </submittedName>
</protein>
<dbReference type="Proteomes" id="UP000567067">
    <property type="component" value="Unassembled WGS sequence"/>
</dbReference>